<dbReference type="InterPro" id="IPR006683">
    <property type="entry name" value="Thioestr_dom"/>
</dbReference>
<comment type="caution">
    <text evidence="2">The sequence shown here is derived from an EMBL/GenBank/DDBJ whole genome shotgun (WGS) entry which is preliminary data.</text>
</comment>
<dbReference type="Proteomes" id="UP000035763">
    <property type="component" value="Unassembled WGS sequence"/>
</dbReference>
<dbReference type="RefSeq" id="WP_053084117.1">
    <property type="nucleotide sequence ID" value="NZ_HG764815.1"/>
</dbReference>
<organism evidence="2 3">
    <name type="scientific">Nostocoides australiense Ben110</name>
    <dbReference type="NCBI Taxonomy" id="1193182"/>
    <lineage>
        <taxon>Bacteria</taxon>
        <taxon>Bacillati</taxon>
        <taxon>Actinomycetota</taxon>
        <taxon>Actinomycetes</taxon>
        <taxon>Micrococcales</taxon>
        <taxon>Intrasporangiaceae</taxon>
        <taxon>Nostocoides</taxon>
    </lineage>
</organism>
<sequence length="233" mass="24562">MTDGLFPIVLPVDDPDGLAEQEQAYEALAESVRRLIDLTVRTQIPAEDAHDVAWEVDELTRRLAAEAQEGPLGLQVASDGRLRDHGNPAVGLRNPLAPPLHIEKHPDHSASCTVVLGAAHEGPPGRVHGGIIALVLDQVLGTVPALAGKPGLTAYLNLTYRRPTPLGTITAQAHIAETTGRKTLVRGDLRDAHGAVTVEAEGLFITPTFALDALAQPQSDAGDFDPPAGPENP</sequence>
<evidence type="ECO:0000259" key="1">
    <source>
        <dbReference type="Pfam" id="PF03061"/>
    </source>
</evidence>
<dbReference type="SUPFAM" id="SSF54637">
    <property type="entry name" value="Thioesterase/thiol ester dehydrase-isomerase"/>
    <property type="match status" value="1"/>
</dbReference>
<gene>
    <name evidence="2" type="ORF">BN11_2440002</name>
</gene>
<dbReference type="OrthoDB" id="9813282at2"/>
<dbReference type="Pfam" id="PF03061">
    <property type="entry name" value="4HBT"/>
    <property type="match status" value="1"/>
</dbReference>
<evidence type="ECO:0000313" key="2">
    <source>
        <dbReference type="EMBL" id="CCH73218.1"/>
    </source>
</evidence>
<dbReference type="CDD" id="cd03443">
    <property type="entry name" value="PaaI_thioesterase"/>
    <property type="match status" value="1"/>
</dbReference>
<dbReference type="STRING" id="1193182.BN11_2440002"/>
<protein>
    <submittedName>
        <fullName evidence="2">Thioesterase superfamily protein</fullName>
    </submittedName>
</protein>
<dbReference type="InterPro" id="IPR052061">
    <property type="entry name" value="PTE-AB_protein"/>
</dbReference>
<dbReference type="AlphaFoldDB" id="W6JUW5"/>
<dbReference type="PANTHER" id="PTHR47260">
    <property type="entry name" value="UPF0644 PROTEIN PB2B4.06"/>
    <property type="match status" value="1"/>
</dbReference>
<dbReference type="InterPro" id="IPR029069">
    <property type="entry name" value="HotDog_dom_sf"/>
</dbReference>
<proteinExistence type="predicted"/>
<dbReference type="Gene3D" id="3.10.129.10">
    <property type="entry name" value="Hotdog Thioesterase"/>
    <property type="match status" value="1"/>
</dbReference>
<evidence type="ECO:0000313" key="3">
    <source>
        <dbReference type="Proteomes" id="UP000035763"/>
    </source>
</evidence>
<reference evidence="2 3" key="1">
    <citation type="journal article" date="2013" name="ISME J.">
        <title>A metabolic model for members of the genus Tetrasphaera involved in enhanced biological phosphorus removal.</title>
        <authorList>
            <person name="Kristiansen R."/>
            <person name="Nguyen H.T.T."/>
            <person name="Saunders A.M."/>
            <person name="Nielsen J.L."/>
            <person name="Wimmer R."/>
            <person name="Le V.Q."/>
            <person name="McIlroy S.J."/>
            <person name="Petrovski S."/>
            <person name="Seviour R.J."/>
            <person name="Calteau A."/>
            <person name="Nielsen K.L."/>
            <person name="Nielsen P.H."/>
        </authorList>
    </citation>
    <scope>NUCLEOTIDE SEQUENCE [LARGE SCALE GENOMIC DNA]</scope>
    <source>
        <strain evidence="2 3">Ben110</strain>
    </source>
</reference>
<name>W6JUW5_9MICO</name>
<accession>W6JUW5</accession>
<keyword evidence="3" id="KW-1185">Reference proteome</keyword>
<dbReference type="EMBL" id="CAJA01000162">
    <property type="protein sequence ID" value="CCH73218.1"/>
    <property type="molecule type" value="Genomic_DNA"/>
</dbReference>
<feature type="domain" description="Thioesterase" evidence="1">
    <location>
        <begin position="125"/>
        <end position="196"/>
    </location>
</feature>
<dbReference type="PANTHER" id="PTHR47260:SF1">
    <property type="entry name" value="UPF0644 PROTEIN PB2B4.06"/>
    <property type="match status" value="1"/>
</dbReference>